<protein>
    <recommendedName>
        <fullName evidence="4">Myb/SANT-like domain-containing protein</fullName>
    </recommendedName>
</protein>
<gene>
    <name evidence="2" type="ORF">AaE_005825</name>
</gene>
<dbReference type="AlphaFoldDB" id="A0A6A5AEM5"/>
<accession>A0A6A5AEM5</accession>
<feature type="region of interest" description="Disordered" evidence="1">
    <location>
        <begin position="38"/>
        <end position="71"/>
    </location>
</feature>
<feature type="region of interest" description="Disordered" evidence="1">
    <location>
        <begin position="212"/>
        <end position="234"/>
    </location>
</feature>
<evidence type="ECO:0000313" key="3">
    <source>
        <dbReference type="Proteomes" id="UP000469452"/>
    </source>
</evidence>
<comment type="caution">
    <text evidence="2">The sequence shown here is derived from an EMBL/GenBank/DDBJ whole genome shotgun (WGS) entry which is preliminary data.</text>
</comment>
<dbReference type="EMBL" id="VJMI01011326">
    <property type="protein sequence ID" value="KAF0753096.1"/>
    <property type="molecule type" value="Genomic_DNA"/>
</dbReference>
<reference evidence="2 3" key="1">
    <citation type="submission" date="2019-06" db="EMBL/GenBank/DDBJ databases">
        <title>Genomics analysis of Aphanomyces spp. identifies a new class of oomycete effector associated with host adaptation.</title>
        <authorList>
            <person name="Gaulin E."/>
        </authorList>
    </citation>
    <scope>NUCLEOTIDE SEQUENCE [LARGE SCALE GENOMIC DNA]</scope>
    <source>
        <strain evidence="2 3">E</strain>
    </source>
</reference>
<evidence type="ECO:0008006" key="4">
    <source>
        <dbReference type="Google" id="ProtNLM"/>
    </source>
</evidence>
<feature type="compositionally biased region" description="Basic residues" evidence="1">
    <location>
        <begin position="223"/>
        <end position="234"/>
    </location>
</feature>
<sequence length="301" mass="33348">MIPPHFMVAGGYSTYPPGTSHSRFGVSLSSMNEVYGATHETDLPGNEPQTPQPTNSKRSRRSPTTTPKRTHLWDDDGVAALFHLRYKSHLALRFESKNNAEKKAAYVMLAAELSVSMERDISVAQIQDKFTKMKAAWAISKPSSPSQTGNAALSPLPLHYDVMLEYWSAKKGYQRESLMSTDVTDDKRNDYSDEFLLVKMLDIDIKDEHDLKDQSDDETSYERRKKRSKVVKPKSHSEALEAGFLALKDGLIHLGTSLAAAPTASHVPTTGATMDDVLRAIQGQSATMAQLLAHLVAQKEN</sequence>
<name>A0A6A5AEM5_APHAT</name>
<proteinExistence type="predicted"/>
<evidence type="ECO:0000256" key="1">
    <source>
        <dbReference type="SAM" id="MobiDB-lite"/>
    </source>
</evidence>
<evidence type="ECO:0000313" key="2">
    <source>
        <dbReference type="EMBL" id="KAF0753096.1"/>
    </source>
</evidence>
<dbReference type="Proteomes" id="UP000469452">
    <property type="component" value="Unassembled WGS sequence"/>
</dbReference>
<dbReference type="VEuPathDB" id="FungiDB:H257_01305"/>
<organism evidence="2 3">
    <name type="scientific">Aphanomyces astaci</name>
    <name type="common">Crayfish plague agent</name>
    <dbReference type="NCBI Taxonomy" id="112090"/>
    <lineage>
        <taxon>Eukaryota</taxon>
        <taxon>Sar</taxon>
        <taxon>Stramenopiles</taxon>
        <taxon>Oomycota</taxon>
        <taxon>Saprolegniomycetes</taxon>
        <taxon>Saprolegniales</taxon>
        <taxon>Verrucalvaceae</taxon>
        <taxon>Aphanomyces</taxon>
    </lineage>
</organism>